<accession>A0A2N9GQ61</accession>
<dbReference type="PANTHER" id="PTHR46033:SF8">
    <property type="entry name" value="PROTEIN MAINTENANCE OF MERISTEMS-LIKE"/>
    <property type="match status" value="1"/>
</dbReference>
<dbReference type="InterPro" id="IPR019557">
    <property type="entry name" value="AminoTfrase-like_pln_mobile"/>
</dbReference>
<dbReference type="Pfam" id="PF10536">
    <property type="entry name" value="PMD"/>
    <property type="match status" value="1"/>
</dbReference>
<gene>
    <name evidence="3" type="ORF">FSB_LOCUS32469</name>
</gene>
<feature type="region of interest" description="Disordered" evidence="1">
    <location>
        <begin position="1"/>
        <end position="40"/>
    </location>
</feature>
<dbReference type="EMBL" id="OIVN01002556">
    <property type="protein sequence ID" value="SPD04587.1"/>
    <property type="molecule type" value="Genomic_DNA"/>
</dbReference>
<evidence type="ECO:0000256" key="1">
    <source>
        <dbReference type="SAM" id="MobiDB-lite"/>
    </source>
</evidence>
<feature type="compositionally biased region" description="Low complexity" evidence="1">
    <location>
        <begin position="494"/>
        <end position="505"/>
    </location>
</feature>
<feature type="region of interest" description="Disordered" evidence="1">
    <location>
        <begin position="63"/>
        <end position="130"/>
    </location>
</feature>
<sequence>MSGQGSGSGGQRRSDRLAKGKAVTYVPESSPDTDDEYDAMEDVRIRVDSAITRNLQVELDAEAAGLASGATRPPSRPGVTIGGRARPSGTPRRPTTRSTGAPPTRLKRQRADRTPLSTDPVPEDYDPPESVGRGGWFDFGRLLSVSRREYSDFLIELGFSPFLGIPYVQTGVPFWASALRVGLPLEPISGPEALEILGIDNPDAIDSTRLPSLKVYYLADVLRRDRDEPSTELRYRQWTAYFIFSCFLGNDKSTVPTPLVGMFRDVDALREYDWGALIYGFYIRGLRRFSRRESISFLGFWQFTIFWAFEHFPSFAPSRLPLASDPDFPLARHWNSARIQKLTTRTLLECRTTVDCIRDADIVFQPYFSALIQRLEVFRAVELSHQRIWIRSPRSWELLMAERTMRQLDGKAVVPVDPPQLMTIESYIPRAPSDSYVAGVVTYPGLVRADVLYQEWFKQVSLGSLMSVHEVEGGRVMGGTAMESHLFRSSGEVDSQGGSTSGGDSPYADGGDSATGRDDPDAGGLGPAAEGRGFSGYGASHSYCEHSEIRGPAFECGHCSSYRS</sequence>
<name>A0A2N9GQ61_FAGSY</name>
<evidence type="ECO:0000259" key="2">
    <source>
        <dbReference type="Pfam" id="PF10536"/>
    </source>
</evidence>
<organism evidence="3">
    <name type="scientific">Fagus sylvatica</name>
    <name type="common">Beechnut</name>
    <dbReference type="NCBI Taxonomy" id="28930"/>
    <lineage>
        <taxon>Eukaryota</taxon>
        <taxon>Viridiplantae</taxon>
        <taxon>Streptophyta</taxon>
        <taxon>Embryophyta</taxon>
        <taxon>Tracheophyta</taxon>
        <taxon>Spermatophyta</taxon>
        <taxon>Magnoliopsida</taxon>
        <taxon>eudicotyledons</taxon>
        <taxon>Gunneridae</taxon>
        <taxon>Pentapetalae</taxon>
        <taxon>rosids</taxon>
        <taxon>fabids</taxon>
        <taxon>Fagales</taxon>
        <taxon>Fagaceae</taxon>
        <taxon>Fagus</taxon>
    </lineage>
</organism>
<feature type="compositionally biased region" description="Acidic residues" evidence="1">
    <location>
        <begin position="31"/>
        <end position="40"/>
    </location>
</feature>
<evidence type="ECO:0000313" key="3">
    <source>
        <dbReference type="EMBL" id="SPD04587.1"/>
    </source>
</evidence>
<reference evidence="3" key="1">
    <citation type="submission" date="2018-02" db="EMBL/GenBank/DDBJ databases">
        <authorList>
            <person name="Cohen D.B."/>
            <person name="Kent A.D."/>
        </authorList>
    </citation>
    <scope>NUCLEOTIDE SEQUENCE</scope>
</reference>
<feature type="compositionally biased region" description="Low complexity" evidence="1">
    <location>
        <begin position="82"/>
        <end position="104"/>
    </location>
</feature>
<protein>
    <recommendedName>
        <fullName evidence="2">Aminotransferase-like plant mobile domain-containing protein</fullName>
    </recommendedName>
</protein>
<proteinExistence type="predicted"/>
<dbReference type="AlphaFoldDB" id="A0A2N9GQ61"/>
<dbReference type="GO" id="GO:0010073">
    <property type="term" value="P:meristem maintenance"/>
    <property type="evidence" value="ECO:0007669"/>
    <property type="project" value="InterPro"/>
</dbReference>
<dbReference type="InterPro" id="IPR044824">
    <property type="entry name" value="MAIN-like"/>
</dbReference>
<feature type="region of interest" description="Disordered" evidence="1">
    <location>
        <begin position="489"/>
        <end position="531"/>
    </location>
</feature>
<dbReference type="PANTHER" id="PTHR46033">
    <property type="entry name" value="PROTEIN MAIN-LIKE 2"/>
    <property type="match status" value="1"/>
</dbReference>
<feature type="domain" description="Aminotransferase-like plant mobile" evidence="2">
    <location>
        <begin position="238"/>
        <end position="415"/>
    </location>
</feature>
<feature type="compositionally biased region" description="Gly residues" evidence="1">
    <location>
        <begin position="1"/>
        <end position="10"/>
    </location>
</feature>